<proteinExistence type="predicted"/>
<evidence type="ECO:0000313" key="1">
    <source>
        <dbReference type="EMBL" id="CAG5109201.1"/>
    </source>
</evidence>
<comment type="caution">
    <text evidence="1">The sequence shown here is derived from an EMBL/GenBank/DDBJ whole genome shotgun (WGS) entry which is preliminary data.</text>
</comment>
<sequence length="72" mass="7891">MQLCVRFITTVLSSRTLKLLLRERDDLKVRSGLTGNVPVLLTTAIFGDEGDIDDIGANDCVGDGDDDDEDFM</sequence>
<accession>A0A8J2HRW5</accession>
<protein>
    <submittedName>
        <fullName evidence="1">Uncharacterized protein</fullName>
    </submittedName>
</protein>
<evidence type="ECO:0000313" key="2">
    <source>
        <dbReference type="Proteomes" id="UP000786811"/>
    </source>
</evidence>
<keyword evidence="2" id="KW-1185">Reference proteome</keyword>
<dbReference type="Proteomes" id="UP000786811">
    <property type="component" value="Unassembled WGS sequence"/>
</dbReference>
<reference evidence="1" key="1">
    <citation type="submission" date="2021-04" db="EMBL/GenBank/DDBJ databases">
        <authorList>
            <person name="Chebbi M.A.C M."/>
        </authorList>
    </citation>
    <scope>NUCLEOTIDE SEQUENCE</scope>
</reference>
<organism evidence="1 2">
    <name type="scientific">Cotesia congregata</name>
    <name type="common">Parasitoid wasp</name>
    <name type="synonym">Apanteles congregatus</name>
    <dbReference type="NCBI Taxonomy" id="51543"/>
    <lineage>
        <taxon>Eukaryota</taxon>
        <taxon>Metazoa</taxon>
        <taxon>Ecdysozoa</taxon>
        <taxon>Arthropoda</taxon>
        <taxon>Hexapoda</taxon>
        <taxon>Insecta</taxon>
        <taxon>Pterygota</taxon>
        <taxon>Neoptera</taxon>
        <taxon>Endopterygota</taxon>
        <taxon>Hymenoptera</taxon>
        <taxon>Apocrita</taxon>
        <taxon>Ichneumonoidea</taxon>
        <taxon>Braconidae</taxon>
        <taxon>Microgastrinae</taxon>
        <taxon>Cotesia</taxon>
    </lineage>
</organism>
<dbReference type="EMBL" id="CAJNRD030001124">
    <property type="protein sequence ID" value="CAG5109201.1"/>
    <property type="molecule type" value="Genomic_DNA"/>
</dbReference>
<gene>
    <name evidence="1" type="ORF">HICCMSTLAB_LOCUS13837</name>
</gene>
<dbReference type="AlphaFoldDB" id="A0A8J2HRW5"/>
<name>A0A8J2HRW5_COTCN</name>